<feature type="chain" id="PRO_5028010914" evidence="1">
    <location>
        <begin position="26"/>
        <end position="111"/>
    </location>
</feature>
<name>A0A7D6DXM2_9MYCO</name>
<keyword evidence="4" id="KW-1185">Reference proteome</keyword>
<dbReference type="RefSeq" id="WP_180915584.1">
    <property type="nucleotide sequence ID" value="NZ_CP059165.1"/>
</dbReference>
<reference evidence="3" key="1">
    <citation type="submission" date="2020-07" db="EMBL/GenBank/DDBJ databases">
        <title>Description of Mycobacterium gordonae subsp. intergordonae subsp.nov. and Mycobacterium gordonae subsp. gordonae subsp. nov.</title>
        <authorList>
            <person name="Huang H."/>
        </authorList>
    </citation>
    <scope>NUCLEOTIDE SEQUENCE [LARGE SCALE GENOMIC DNA]</scope>
    <source>
        <strain evidence="3">24T</strain>
    </source>
</reference>
<gene>
    <name evidence="3" type="ORF">H0P51_25560</name>
</gene>
<evidence type="ECO:0000313" key="3">
    <source>
        <dbReference type="EMBL" id="QLL07008.1"/>
    </source>
</evidence>
<dbReference type="EMBL" id="CP059165">
    <property type="protein sequence ID" value="QLL07008.1"/>
    <property type="molecule type" value="Genomic_DNA"/>
</dbReference>
<organism evidence="3 4">
    <name type="scientific">Mycobacterium vicinigordonae</name>
    <dbReference type="NCBI Taxonomy" id="1719132"/>
    <lineage>
        <taxon>Bacteria</taxon>
        <taxon>Bacillati</taxon>
        <taxon>Actinomycetota</taxon>
        <taxon>Actinomycetes</taxon>
        <taxon>Mycobacteriales</taxon>
        <taxon>Mycobacteriaceae</taxon>
        <taxon>Mycobacterium</taxon>
    </lineage>
</organism>
<protein>
    <submittedName>
        <fullName evidence="3">DUF732 domain-containing protein</fullName>
    </submittedName>
</protein>
<proteinExistence type="predicted"/>
<evidence type="ECO:0000259" key="2">
    <source>
        <dbReference type="Pfam" id="PF05305"/>
    </source>
</evidence>
<evidence type="ECO:0000313" key="4">
    <source>
        <dbReference type="Proteomes" id="UP000510682"/>
    </source>
</evidence>
<sequence>MTNRVIAAVAIGILGSFGPVSTAHADTNDAKFISALRSEGITEQIPADYAIEAAHTVCENLDTGKSPKEMATEMVGKAGMTAYSAGYFVGASIEDYCPKHLPKLNGSSSGG</sequence>
<dbReference type="KEGG" id="mgor:H0P51_25560"/>
<evidence type="ECO:0000256" key="1">
    <source>
        <dbReference type="SAM" id="SignalP"/>
    </source>
</evidence>
<keyword evidence="1" id="KW-0732">Signal</keyword>
<dbReference type="Pfam" id="PF05305">
    <property type="entry name" value="DUF732"/>
    <property type="match status" value="1"/>
</dbReference>
<feature type="signal peptide" evidence="1">
    <location>
        <begin position="1"/>
        <end position="25"/>
    </location>
</feature>
<dbReference type="AlphaFoldDB" id="A0A7D6DXM2"/>
<reference evidence="3" key="2">
    <citation type="submission" date="2020-07" db="EMBL/GenBank/DDBJ databases">
        <authorList>
            <person name="Yu X."/>
        </authorList>
    </citation>
    <scope>NUCLEOTIDE SEQUENCE [LARGE SCALE GENOMIC DNA]</scope>
    <source>
        <strain evidence="3">24T</strain>
    </source>
</reference>
<accession>A0A7D6DXM2</accession>
<feature type="domain" description="DUF732" evidence="2">
    <location>
        <begin position="28"/>
        <end position="98"/>
    </location>
</feature>
<dbReference type="InterPro" id="IPR007969">
    <property type="entry name" value="DUF732"/>
</dbReference>
<dbReference type="Proteomes" id="UP000510682">
    <property type="component" value="Chromosome"/>
</dbReference>